<evidence type="ECO:0000256" key="4">
    <source>
        <dbReference type="ARBA" id="ARBA00022692"/>
    </source>
</evidence>
<dbReference type="Pfam" id="PF00344">
    <property type="entry name" value="SecY"/>
    <property type="match status" value="1"/>
</dbReference>
<dbReference type="InterPro" id="IPR026593">
    <property type="entry name" value="SecY"/>
</dbReference>
<keyword evidence="5 9" id="KW-0653">Protein transport</keyword>
<dbReference type="InterPro" id="IPR023201">
    <property type="entry name" value="SecY_dom_sf"/>
</dbReference>
<evidence type="ECO:0000256" key="9">
    <source>
        <dbReference type="HAMAP-Rule" id="MF_01465"/>
    </source>
</evidence>
<organism evidence="13 14">
    <name type="scientific">Pricia mediterranea</name>
    <dbReference type="NCBI Taxonomy" id="3076079"/>
    <lineage>
        <taxon>Bacteria</taxon>
        <taxon>Pseudomonadati</taxon>
        <taxon>Bacteroidota</taxon>
        <taxon>Flavobacteriia</taxon>
        <taxon>Flavobacteriales</taxon>
        <taxon>Flavobacteriaceae</taxon>
        <taxon>Pricia</taxon>
    </lineage>
</organism>
<keyword evidence="6 9" id="KW-1133">Transmembrane helix</keyword>
<comment type="subunit">
    <text evidence="9">Component of the Sec protein translocase complex. Heterotrimer consisting of SecY, SecE and SecG subunits. The heterotrimers can form oligomers, although 1 heterotrimer is thought to be able to translocate proteins. Interacts with the ribosome. Interacts with SecDF, and other proteins may be involved. Interacts with SecA.</text>
</comment>
<evidence type="ECO:0000256" key="1">
    <source>
        <dbReference type="ARBA" id="ARBA00004141"/>
    </source>
</evidence>
<sequence>MKKFFETISNMWKIEELRNRILLTLSLLLVYRFGAQIVLPGIDTSQLDQLASGTESGILGLLNAFTGGAFAKASIFALGIMPYISASIVVQLMSIAIPYLQKLDKEGESGRKTKTQITRWLTIGICIVQAPAYLYSLPTAFGVPESAFLEGLGLDFMIPSVIILVTGCVFAMWLGEKISDKGIGNGISLLIMIGIIATMPQSFIQEFVSRTTNNTGGLMFILIEVILWFLVILASVLLVMATRQIPVQYARRTASGGYEKNVMGSRQYIPLKLNASGVMPIIFAQAIMFVPSLIGKSFNSTAVGQWMEVNFQDIFGLAYNILFAVLIIIFTYFYTAITVPTNKMADDLKRSGGFIPGIRPGKETADFLDKIMSLITLPGSVFLAILAVLPAIVVKLMDIQSGWALFYGGTSLLIMVGVAIDTVQQVNAYLLNRHYDGLMKTGKNRKVA</sequence>
<evidence type="ECO:0000256" key="3">
    <source>
        <dbReference type="ARBA" id="ARBA00022448"/>
    </source>
</evidence>
<evidence type="ECO:0000256" key="7">
    <source>
        <dbReference type="ARBA" id="ARBA00023010"/>
    </source>
</evidence>
<comment type="caution">
    <text evidence="13">The sequence shown here is derived from an EMBL/GenBank/DDBJ whole genome shotgun (WGS) entry which is preliminary data.</text>
</comment>
<feature type="transmembrane region" description="Helical" evidence="9">
    <location>
        <begin position="314"/>
        <end position="334"/>
    </location>
</feature>
<name>A0ABU3L2F7_9FLAO</name>
<dbReference type="SUPFAM" id="SSF103491">
    <property type="entry name" value="Preprotein translocase SecY subunit"/>
    <property type="match status" value="1"/>
</dbReference>
<evidence type="ECO:0000256" key="11">
    <source>
        <dbReference type="RuleBase" id="RU003484"/>
    </source>
</evidence>
<dbReference type="PANTHER" id="PTHR10906">
    <property type="entry name" value="SECY/SEC61-ALPHA FAMILY MEMBER"/>
    <property type="match status" value="1"/>
</dbReference>
<comment type="similarity">
    <text evidence="2 9 12">Belongs to the SecY/SEC61-alpha family.</text>
</comment>
<feature type="transmembrane region" description="Helical" evidence="9">
    <location>
        <begin position="156"/>
        <end position="174"/>
    </location>
</feature>
<evidence type="ECO:0000256" key="8">
    <source>
        <dbReference type="ARBA" id="ARBA00023136"/>
    </source>
</evidence>
<dbReference type="EMBL" id="JAVTTP010000001">
    <property type="protein sequence ID" value="MDT7827920.1"/>
    <property type="molecule type" value="Genomic_DNA"/>
</dbReference>
<feature type="transmembrane region" description="Helical" evidence="9">
    <location>
        <begin position="75"/>
        <end position="97"/>
    </location>
</feature>
<evidence type="ECO:0000256" key="12">
    <source>
        <dbReference type="RuleBase" id="RU004349"/>
    </source>
</evidence>
<keyword evidence="3 9" id="KW-0813">Transport</keyword>
<keyword evidence="9" id="KW-1003">Cell membrane</keyword>
<keyword evidence="4 9" id="KW-0812">Transmembrane</keyword>
<protein>
    <recommendedName>
        <fullName evidence="9 10">Protein translocase subunit SecY</fullName>
    </recommendedName>
</protein>
<dbReference type="PIRSF" id="PIRSF004557">
    <property type="entry name" value="SecY"/>
    <property type="match status" value="1"/>
</dbReference>
<feature type="transmembrane region" description="Helical" evidence="9">
    <location>
        <begin position="273"/>
        <end position="294"/>
    </location>
</feature>
<evidence type="ECO:0000313" key="13">
    <source>
        <dbReference type="EMBL" id="MDT7827920.1"/>
    </source>
</evidence>
<comment type="subcellular location">
    <subcellularLocation>
        <location evidence="9">Cell membrane</location>
        <topology evidence="9">Multi-pass membrane protein</topology>
    </subcellularLocation>
    <subcellularLocation>
        <location evidence="1 11">Membrane</location>
        <topology evidence="1 11">Multi-pass membrane protein</topology>
    </subcellularLocation>
</comment>
<dbReference type="InterPro" id="IPR030659">
    <property type="entry name" value="SecY_CS"/>
</dbReference>
<keyword evidence="14" id="KW-1185">Reference proteome</keyword>
<feature type="transmembrane region" description="Helical" evidence="9">
    <location>
        <begin position="404"/>
        <end position="423"/>
    </location>
</feature>
<evidence type="ECO:0000256" key="10">
    <source>
        <dbReference type="RuleBase" id="RU000537"/>
    </source>
</evidence>
<dbReference type="HAMAP" id="MF_01465">
    <property type="entry name" value="SecY"/>
    <property type="match status" value="1"/>
</dbReference>
<keyword evidence="8 9" id="KW-0472">Membrane</keyword>
<feature type="transmembrane region" description="Helical" evidence="9">
    <location>
        <begin position="21"/>
        <end position="42"/>
    </location>
</feature>
<dbReference type="PROSITE" id="PS00756">
    <property type="entry name" value="SECY_2"/>
    <property type="match status" value="1"/>
</dbReference>
<accession>A0ABU3L2F7</accession>
<keyword evidence="7 9" id="KW-0811">Translocation</keyword>
<dbReference type="Gene3D" id="1.10.3370.10">
    <property type="entry name" value="SecY subunit domain"/>
    <property type="match status" value="1"/>
</dbReference>
<dbReference type="NCBIfam" id="TIGR00967">
    <property type="entry name" value="3a0501s007"/>
    <property type="match status" value="1"/>
</dbReference>
<feature type="transmembrane region" description="Helical" evidence="9">
    <location>
        <begin position="117"/>
        <end position="136"/>
    </location>
</feature>
<feature type="transmembrane region" description="Helical" evidence="9">
    <location>
        <begin position="216"/>
        <end position="242"/>
    </location>
</feature>
<comment type="function">
    <text evidence="9 10">The central subunit of the protein translocation channel SecYEG. Consists of two halves formed by TMs 1-5 and 6-10. These two domains form a lateral gate at the front which open onto the bilayer between TMs 2 and 7, and are clamped together by SecE at the back. The channel is closed by both a pore ring composed of hydrophobic SecY resides and a short helix (helix 2A) on the extracellular side of the membrane which forms a plug. The plug probably moves laterally to allow the channel to open. The ring and the pore may move independently.</text>
</comment>
<proteinExistence type="inferred from homology"/>
<dbReference type="Proteomes" id="UP001250656">
    <property type="component" value="Unassembled WGS sequence"/>
</dbReference>
<feature type="transmembrane region" description="Helical" evidence="9">
    <location>
        <begin position="371"/>
        <end position="392"/>
    </location>
</feature>
<evidence type="ECO:0000256" key="6">
    <source>
        <dbReference type="ARBA" id="ARBA00022989"/>
    </source>
</evidence>
<dbReference type="PRINTS" id="PR00303">
    <property type="entry name" value="SECYTRNLCASE"/>
</dbReference>
<evidence type="ECO:0000256" key="5">
    <source>
        <dbReference type="ARBA" id="ARBA00022927"/>
    </source>
</evidence>
<evidence type="ECO:0000256" key="2">
    <source>
        <dbReference type="ARBA" id="ARBA00005751"/>
    </source>
</evidence>
<reference evidence="13 14" key="1">
    <citation type="submission" date="2023-09" db="EMBL/GenBank/DDBJ databases">
        <title>Novel taxa isolated from Blanes Bay.</title>
        <authorList>
            <person name="Rey-Velasco X."/>
            <person name="Lucena T."/>
        </authorList>
    </citation>
    <scope>NUCLEOTIDE SEQUENCE [LARGE SCALE GENOMIC DNA]</scope>
    <source>
        <strain evidence="13 14">S334</strain>
    </source>
</reference>
<feature type="transmembrane region" description="Helical" evidence="9">
    <location>
        <begin position="186"/>
        <end position="204"/>
    </location>
</feature>
<dbReference type="RefSeq" id="WP_314013053.1">
    <property type="nucleotide sequence ID" value="NZ_JAVTTP010000001.1"/>
</dbReference>
<dbReference type="PROSITE" id="PS00755">
    <property type="entry name" value="SECY_1"/>
    <property type="match status" value="1"/>
</dbReference>
<gene>
    <name evidence="9 13" type="primary">secY</name>
    <name evidence="13" type="ORF">RQM65_04495</name>
</gene>
<evidence type="ECO:0000313" key="14">
    <source>
        <dbReference type="Proteomes" id="UP001250656"/>
    </source>
</evidence>
<dbReference type="InterPro" id="IPR002208">
    <property type="entry name" value="SecY/SEC61-alpha"/>
</dbReference>